<protein>
    <recommendedName>
        <fullName evidence="9">Type II secretion system protein I</fullName>
        <shortName evidence="9">T2SS minor pseudopilin I</shortName>
    </recommendedName>
</protein>
<evidence type="ECO:0000256" key="6">
    <source>
        <dbReference type="ARBA" id="ARBA00022692"/>
    </source>
</evidence>
<dbReference type="InterPro" id="IPR012902">
    <property type="entry name" value="N_methyl_site"/>
</dbReference>
<dbReference type="Pfam" id="PF02501">
    <property type="entry name" value="T2SSI"/>
    <property type="match status" value="1"/>
</dbReference>
<keyword evidence="6 9" id="KW-0812">Transmembrane</keyword>
<proteinExistence type="inferred from homology"/>
<dbReference type="PANTHER" id="PTHR38779">
    <property type="entry name" value="TYPE II SECRETION SYSTEM PROTEIN I-RELATED"/>
    <property type="match status" value="1"/>
</dbReference>
<feature type="domain" description="Type II secretion system protein GspI C-terminal" evidence="10">
    <location>
        <begin position="48"/>
        <end position="127"/>
    </location>
</feature>
<comment type="similarity">
    <text evidence="2 9">Belongs to the GSP I family.</text>
</comment>
<dbReference type="Gene3D" id="3.30.1300.30">
    <property type="entry name" value="GSPII I/J protein-like"/>
    <property type="match status" value="1"/>
</dbReference>
<keyword evidence="7 9" id="KW-1133">Transmembrane helix</keyword>
<dbReference type="AlphaFoldDB" id="A0A450TXF8"/>
<keyword evidence="4 9" id="KW-0488">Methylation</keyword>
<gene>
    <name evidence="11" type="ORF">BECKFW1821C_GA0114237_105520</name>
</gene>
<keyword evidence="5 9" id="KW-0997">Cell inner membrane</keyword>
<evidence type="ECO:0000256" key="1">
    <source>
        <dbReference type="ARBA" id="ARBA00004377"/>
    </source>
</evidence>
<dbReference type="InterPro" id="IPR003413">
    <property type="entry name" value="T2SS_GspI_C"/>
</dbReference>
<dbReference type="GO" id="GO:0015628">
    <property type="term" value="P:protein secretion by the type II secretion system"/>
    <property type="evidence" value="ECO:0007669"/>
    <property type="project" value="UniProtKB-UniRule"/>
</dbReference>
<dbReference type="NCBIfam" id="TIGR02532">
    <property type="entry name" value="IV_pilin_GFxxxE"/>
    <property type="match status" value="1"/>
</dbReference>
<comment type="function">
    <text evidence="9">Component of the type II secretion system required for the energy-dependent secretion of extracellular factors such as proteases and toxins from the periplasm.</text>
</comment>
<name>A0A450TXF8_9GAMM</name>
<evidence type="ECO:0000256" key="7">
    <source>
        <dbReference type="ARBA" id="ARBA00022989"/>
    </source>
</evidence>
<accession>A0A450TXF8</accession>
<comment type="subcellular location">
    <subcellularLocation>
        <location evidence="1 9">Cell inner membrane</location>
        <topology evidence="1 9">Single-pass membrane protein</topology>
    </subcellularLocation>
</comment>
<evidence type="ECO:0000256" key="3">
    <source>
        <dbReference type="ARBA" id="ARBA00022475"/>
    </source>
</evidence>
<feature type="transmembrane region" description="Helical" evidence="9">
    <location>
        <begin position="12"/>
        <end position="35"/>
    </location>
</feature>
<evidence type="ECO:0000256" key="5">
    <source>
        <dbReference type="ARBA" id="ARBA00022519"/>
    </source>
</evidence>
<sequence>MIRRSRASHYKNSGFTLIEVLIALGILTIALGALVKGLAQNTRNAAYLQDRMIAHWVAANAVTEIRLGGDLSSPGTEEGNAIMAEREWYWTAKITETEDEGIWRIELAVGEDDDTEDRSLMGTLVSYLGKPLEMDGNGGAGP</sequence>
<dbReference type="NCBIfam" id="TIGR01707">
    <property type="entry name" value="gspI"/>
    <property type="match status" value="1"/>
</dbReference>
<reference evidence="11" key="1">
    <citation type="submission" date="2019-02" db="EMBL/GenBank/DDBJ databases">
        <authorList>
            <person name="Gruber-Vodicka R. H."/>
            <person name="Seah K. B. B."/>
        </authorList>
    </citation>
    <scope>NUCLEOTIDE SEQUENCE</scope>
    <source>
        <strain evidence="11">BECK_BZ131</strain>
    </source>
</reference>
<dbReference type="InterPro" id="IPR045584">
    <property type="entry name" value="Pilin-like"/>
</dbReference>
<comment type="PTM">
    <text evidence="9">Cleaved by prepilin peptidase.</text>
</comment>
<comment type="subunit">
    <text evidence="9">Type II secretion is composed of four main components: the outer membrane complex, the inner membrane complex, the cytoplasmic secretion ATPase and the periplasm-spanning pseudopilus.</text>
</comment>
<dbReference type="PROSITE" id="PS00409">
    <property type="entry name" value="PROKAR_NTER_METHYL"/>
    <property type="match status" value="1"/>
</dbReference>
<dbReference type="EMBL" id="CAADFE010000055">
    <property type="protein sequence ID" value="VFJ73885.1"/>
    <property type="molecule type" value="Genomic_DNA"/>
</dbReference>
<dbReference type="InterPro" id="IPR010052">
    <property type="entry name" value="T2SS_protein-GspI"/>
</dbReference>
<organism evidence="11">
    <name type="scientific">Candidatus Kentrum sp. FW</name>
    <dbReference type="NCBI Taxonomy" id="2126338"/>
    <lineage>
        <taxon>Bacteria</taxon>
        <taxon>Pseudomonadati</taxon>
        <taxon>Pseudomonadota</taxon>
        <taxon>Gammaproteobacteria</taxon>
        <taxon>Candidatus Kentrum</taxon>
    </lineage>
</organism>
<evidence type="ECO:0000256" key="9">
    <source>
        <dbReference type="RuleBase" id="RU368030"/>
    </source>
</evidence>
<evidence type="ECO:0000256" key="2">
    <source>
        <dbReference type="ARBA" id="ARBA00008358"/>
    </source>
</evidence>
<evidence type="ECO:0000256" key="8">
    <source>
        <dbReference type="ARBA" id="ARBA00023136"/>
    </source>
</evidence>
<dbReference type="PANTHER" id="PTHR38779:SF2">
    <property type="entry name" value="TYPE II SECRETION SYSTEM PROTEIN I-RELATED"/>
    <property type="match status" value="1"/>
</dbReference>
<keyword evidence="3" id="KW-1003">Cell membrane</keyword>
<keyword evidence="8 9" id="KW-0472">Membrane</keyword>
<dbReference type="GO" id="GO:0015627">
    <property type="term" value="C:type II protein secretion system complex"/>
    <property type="evidence" value="ECO:0007669"/>
    <property type="project" value="UniProtKB-UniRule"/>
</dbReference>
<dbReference type="SUPFAM" id="SSF54523">
    <property type="entry name" value="Pili subunits"/>
    <property type="match status" value="1"/>
</dbReference>
<dbReference type="Pfam" id="PF07963">
    <property type="entry name" value="N_methyl"/>
    <property type="match status" value="1"/>
</dbReference>
<evidence type="ECO:0000259" key="10">
    <source>
        <dbReference type="Pfam" id="PF02501"/>
    </source>
</evidence>
<dbReference type="GO" id="GO:0005886">
    <property type="term" value="C:plasma membrane"/>
    <property type="evidence" value="ECO:0007669"/>
    <property type="project" value="UniProtKB-SubCell"/>
</dbReference>
<evidence type="ECO:0000313" key="11">
    <source>
        <dbReference type="EMBL" id="VFJ73885.1"/>
    </source>
</evidence>
<evidence type="ECO:0000256" key="4">
    <source>
        <dbReference type="ARBA" id="ARBA00022481"/>
    </source>
</evidence>